<dbReference type="InterPro" id="IPR036047">
    <property type="entry name" value="F-box-like_dom_sf"/>
</dbReference>
<dbReference type="Pfam" id="PF07727">
    <property type="entry name" value="RVT_2"/>
    <property type="match status" value="1"/>
</dbReference>
<feature type="coiled-coil region" evidence="1">
    <location>
        <begin position="870"/>
        <end position="901"/>
    </location>
</feature>
<dbReference type="Gramene" id="evm.model.02.2446">
    <property type="protein sequence ID" value="cds.evm.model.02.2446"/>
    <property type="gene ID" value="evm.TU.02.2446"/>
</dbReference>
<dbReference type="EnsemblPlants" id="evm.model.02.2446">
    <property type="protein sequence ID" value="cds.evm.model.02.2446"/>
    <property type="gene ID" value="evm.TU.02.2446"/>
</dbReference>
<reference evidence="3" key="1">
    <citation type="submission" date="2018-11" db="EMBL/GenBank/DDBJ databases">
        <authorList>
            <person name="Grassa J C."/>
        </authorList>
    </citation>
    <scope>NUCLEOTIDE SEQUENCE [LARGE SCALE GENOMIC DNA]</scope>
</reference>
<dbReference type="Pfam" id="PF14299">
    <property type="entry name" value="PP2"/>
    <property type="match status" value="1"/>
</dbReference>
<dbReference type="Pfam" id="PF00646">
    <property type="entry name" value="F-box"/>
    <property type="match status" value="1"/>
</dbReference>
<sequence>MADDDGQDQHGLDDLPENCVAMILMNLEPPDVCKYARLSRVFRAASSANFIWESKLPCNYLYVMDRVLENSAMAKDKLEKREIYSRLCRRNLFDNGTKEFWLDKTTGNSFLSISSKALRITGIDDRRYWNFISTEESRFQTVAYLQQTWWFEVEGEIDFQFPKGKYSIFIRLQLGRSSKRLGRRVSNCEHVHGWGIKPVKFQLNTSDGQRDVSQCFLESPGNWVNYHVGSFVVENPTALMKIKFSVTQIDWQATELYIKEVCLQLGRIFAAQPEEGLSKYGQNGRATVFLRRHILVTKLPRASPTTTPLIYVAHHSRSSQLLSKVLELVSLRYKLREIVEREGNFYDLWKHARCLSFFISQRNQHLMSSPLVVENGFFKQLCLRMFVELSRVAHTMVVKQFETEEGMGFGSTSNWTEQESMVRDHRLYAFLNKCCSSFVPENCLAKAISASSTDNYPEESIDNTLEPREIISRRISYWSSTGQRNCEVPETLIYKLASNICVISEISIKPFEAFFQEGLPIYSARGMRFRLGHPKSPIDLKNFPVKEPCDDKFMWTYTSEVFQMAQKNSLQMFKLPKPVLCIGGYLQIELLGRIQTQELDGLYYICVSHIQVLGLPLAPAFDVEILDQSGNFVLKQYLQSDNTPDNLFHTKPIGFNPYNCLAYPTPTVPLGFGHGGPPRPDGYARYPMARGGYGYNPDGPPAQRGGPFNFGRDSMNLVASTSYVGNEQVYVGKDALVPEFATRSMALISPPSPSNIVATKNIIDVSFKFSQVIPNSDTVVNVPTTIMPVITNDLPAAISTVQPTSTHCCKWVLRVKQNVDGSFNRYKARLIAKGFHQQVDFDFLETFSPVVKPITIQIVFIVAITKGWAIKQLDVNNVFLNEDLQEEKSQKQVTINKSSTEVEFRSLASVVAEVTLVQSLLHELQIPEVVVLLI</sequence>
<name>A0A803NXM7_CANSA</name>
<dbReference type="PANTHER" id="PTHR39741">
    <property type="entry name" value="F-BOX DOMAIN CONTAINING PROTEIN, EXPRESSED"/>
    <property type="match status" value="1"/>
</dbReference>
<dbReference type="EMBL" id="UZAU01000235">
    <property type="status" value="NOT_ANNOTATED_CDS"/>
    <property type="molecule type" value="Genomic_DNA"/>
</dbReference>
<dbReference type="InterPro" id="IPR013103">
    <property type="entry name" value="RVT_2"/>
</dbReference>
<dbReference type="CDD" id="cd22162">
    <property type="entry name" value="F-box_AtSKIP3-like"/>
    <property type="match status" value="1"/>
</dbReference>
<dbReference type="PANTHER" id="PTHR39741:SF14">
    <property type="entry name" value="F-BOX DOMAIN-CONTAINING PROTEIN"/>
    <property type="match status" value="1"/>
</dbReference>
<reference evidence="3" key="2">
    <citation type="submission" date="2021-03" db="UniProtKB">
        <authorList>
            <consortium name="EnsemblPlants"/>
        </authorList>
    </citation>
    <scope>IDENTIFICATION</scope>
</reference>
<dbReference type="Proteomes" id="UP000596661">
    <property type="component" value="Chromosome 2"/>
</dbReference>
<evidence type="ECO:0000313" key="4">
    <source>
        <dbReference type="Proteomes" id="UP000596661"/>
    </source>
</evidence>
<dbReference type="AlphaFoldDB" id="A0A803NXM7"/>
<dbReference type="InterPro" id="IPR025886">
    <property type="entry name" value="PP2-like"/>
</dbReference>
<dbReference type="InterPro" id="IPR001810">
    <property type="entry name" value="F-box_dom"/>
</dbReference>
<evidence type="ECO:0000259" key="2">
    <source>
        <dbReference type="PROSITE" id="PS50181"/>
    </source>
</evidence>
<proteinExistence type="predicted"/>
<dbReference type="PROSITE" id="PS50181">
    <property type="entry name" value="FBOX"/>
    <property type="match status" value="1"/>
</dbReference>
<accession>A0A803NXM7</accession>
<keyword evidence="4" id="KW-1185">Reference proteome</keyword>
<dbReference type="InterPro" id="IPR055336">
    <property type="entry name" value="At4g00755-like"/>
</dbReference>
<protein>
    <recommendedName>
        <fullName evidence="2">F-box domain-containing protein</fullName>
    </recommendedName>
</protein>
<dbReference type="SUPFAM" id="SSF81383">
    <property type="entry name" value="F-box domain"/>
    <property type="match status" value="1"/>
</dbReference>
<organism evidence="3 4">
    <name type="scientific">Cannabis sativa</name>
    <name type="common">Hemp</name>
    <name type="synonym">Marijuana</name>
    <dbReference type="NCBI Taxonomy" id="3483"/>
    <lineage>
        <taxon>Eukaryota</taxon>
        <taxon>Viridiplantae</taxon>
        <taxon>Streptophyta</taxon>
        <taxon>Embryophyta</taxon>
        <taxon>Tracheophyta</taxon>
        <taxon>Spermatophyta</taxon>
        <taxon>Magnoliopsida</taxon>
        <taxon>eudicotyledons</taxon>
        <taxon>Gunneridae</taxon>
        <taxon>Pentapetalae</taxon>
        <taxon>rosids</taxon>
        <taxon>fabids</taxon>
        <taxon>Rosales</taxon>
        <taxon>Cannabaceae</taxon>
        <taxon>Cannabis</taxon>
    </lineage>
</organism>
<feature type="domain" description="F-box" evidence="2">
    <location>
        <begin position="9"/>
        <end position="55"/>
    </location>
</feature>
<evidence type="ECO:0000256" key="1">
    <source>
        <dbReference type="SAM" id="Coils"/>
    </source>
</evidence>
<evidence type="ECO:0000313" key="3">
    <source>
        <dbReference type="EnsemblPlants" id="cds.evm.model.02.2446"/>
    </source>
</evidence>
<keyword evidence="1" id="KW-0175">Coiled coil</keyword>